<gene>
    <name evidence="1" type="ORF">K488DRAFT_81789</name>
</gene>
<sequence length="699" mass="75080">MPHIANASAALLSRSTSSDARSGLQSVVTFAMNILSLLAAMAPVTAVSAVSWTASPFIPHSVPLAVRSPYLSAWLPQGSGTALNEAWPAFWTGSILGWAGYVTVDGKAYTYLGLPGGVTGSTNAVQKSMSFTATQSTFVLTAGPVDITVTFLSPVEPSDFAKQSMPFSYMAVSAAPNDGALHSVQVYSDISAEWVTGDNSLTANWTTTSANGMVLHQVQLASQSQFNEVSDHIQQGSAYFASTACSATFQSGQDIIVRQQFVTHGNLANTQDTNFRAVSNNWPVFGIAHDLGTISGPSSPAVFVVGHARDPAIEYIVSGGAVQSRSSYFWSQFSSGSAAVLSFLNDYSSALSRAQNFDAKVQSDASKTSSDYAALVALSIRQAFGATEITISKNPDGSFNTDDVLMFMKEISSDGNVNTVDVIFPSWPAWLYTNPSLGKALLLPLFEYQASGQYPNKWSVHDMGSSYPKALGHNDGNDEPMPLEESGNMLIMTLSYTQKTNDLSLIQTYESLLDQWTQFLISDALIPANQISTDDFAGSLANQTNLAIKGIVGIRAMASIESLLGNTAKSQNYSYGNNTSWGLAYNLYADKLLGFNLFPQSIYTMQASWYQTVYTNFGVPLDTRHSYTKSDWQIFTAAMLQSTSTAVRDMFITGVHNYASSANNANREPIGDWYDTTSGVVEGFRARPVVGGHLALLAL</sequence>
<dbReference type="Proteomes" id="UP000814128">
    <property type="component" value="Unassembled WGS sequence"/>
</dbReference>
<accession>A0ACB8QZL0</accession>
<protein>
    <submittedName>
        <fullName evidence="1">Uncharacterized protein</fullName>
    </submittedName>
</protein>
<reference evidence="1" key="2">
    <citation type="journal article" date="2022" name="New Phytol.">
        <title>Evolutionary transition to the ectomycorrhizal habit in the genomes of a hyperdiverse lineage of mushroom-forming fungi.</title>
        <authorList>
            <person name="Looney B."/>
            <person name="Miyauchi S."/>
            <person name="Morin E."/>
            <person name="Drula E."/>
            <person name="Courty P.E."/>
            <person name="Kohler A."/>
            <person name="Kuo A."/>
            <person name="LaButti K."/>
            <person name="Pangilinan J."/>
            <person name="Lipzen A."/>
            <person name="Riley R."/>
            <person name="Andreopoulos W."/>
            <person name="He G."/>
            <person name="Johnson J."/>
            <person name="Nolan M."/>
            <person name="Tritt A."/>
            <person name="Barry K.W."/>
            <person name="Grigoriev I.V."/>
            <person name="Nagy L.G."/>
            <person name="Hibbett D."/>
            <person name="Henrissat B."/>
            <person name="Matheny P.B."/>
            <person name="Labbe J."/>
            <person name="Martin F.M."/>
        </authorList>
    </citation>
    <scope>NUCLEOTIDE SEQUENCE</scope>
    <source>
        <strain evidence="1">EC-137</strain>
    </source>
</reference>
<proteinExistence type="predicted"/>
<name>A0ACB8QZL0_9AGAM</name>
<evidence type="ECO:0000313" key="2">
    <source>
        <dbReference type="Proteomes" id="UP000814128"/>
    </source>
</evidence>
<comment type="caution">
    <text evidence="1">The sequence shown here is derived from an EMBL/GenBank/DDBJ whole genome shotgun (WGS) entry which is preliminary data.</text>
</comment>
<keyword evidence="2" id="KW-1185">Reference proteome</keyword>
<reference evidence="1" key="1">
    <citation type="submission" date="2021-02" db="EMBL/GenBank/DDBJ databases">
        <authorList>
            <consortium name="DOE Joint Genome Institute"/>
            <person name="Ahrendt S."/>
            <person name="Looney B.P."/>
            <person name="Miyauchi S."/>
            <person name="Morin E."/>
            <person name="Drula E."/>
            <person name="Courty P.E."/>
            <person name="Chicoki N."/>
            <person name="Fauchery L."/>
            <person name="Kohler A."/>
            <person name="Kuo A."/>
            <person name="Labutti K."/>
            <person name="Pangilinan J."/>
            <person name="Lipzen A."/>
            <person name="Riley R."/>
            <person name="Andreopoulos W."/>
            <person name="He G."/>
            <person name="Johnson J."/>
            <person name="Barry K.W."/>
            <person name="Grigoriev I.V."/>
            <person name="Nagy L."/>
            <person name="Hibbett D."/>
            <person name="Henrissat B."/>
            <person name="Matheny P.B."/>
            <person name="Labbe J."/>
            <person name="Martin F."/>
        </authorList>
    </citation>
    <scope>NUCLEOTIDE SEQUENCE</scope>
    <source>
        <strain evidence="1">EC-137</strain>
    </source>
</reference>
<dbReference type="EMBL" id="MU273468">
    <property type="protein sequence ID" value="KAI0036801.1"/>
    <property type="molecule type" value="Genomic_DNA"/>
</dbReference>
<organism evidence="1 2">
    <name type="scientific">Vararia minispora EC-137</name>
    <dbReference type="NCBI Taxonomy" id="1314806"/>
    <lineage>
        <taxon>Eukaryota</taxon>
        <taxon>Fungi</taxon>
        <taxon>Dikarya</taxon>
        <taxon>Basidiomycota</taxon>
        <taxon>Agaricomycotina</taxon>
        <taxon>Agaricomycetes</taxon>
        <taxon>Russulales</taxon>
        <taxon>Lachnocladiaceae</taxon>
        <taxon>Vararia</taxon>
    </lineage>
</organism>
<evidence type="ECO:0000313" key="1">
    <source>
        <dbReference type="EMBL" id="KAI0036801.1"/>
    </source>
</evidence>